<keyword evidence="4" id="KW-0282">Flagellum</keyword>
<comment type="caution">
    <text evidence="4">The sequence shown here is derived from an EMBL/GenBank/DDBJ whole genome shotgun (WGS) entry which is preliminary data.</text>
</comment>
<organism evidence="4 5">
    <name type="scientific">Legionella lytica</name>
    <dbReference type="NCBI Taxonomy" id="96232"/>
    <lineage>
        <taxon>Bacteria</taxon>
        <taxon>Pseudomonadati</taxon>
        <taxon>Pseudomonadota</taxon>
        <taxon>Gammaproteobacteria</taxon>
        <taxon>Legionellales</taxon>
        <taxon>Legionellaceae</taxon>
        <taxon>Legionella</taxon>
    </lineage>
</organism>
<dbReference type="SUPFAM" id="SSF140566">
    <property type="entry name" value="FlgN-like"/>
    <property type="match status" value="1"/>
</dbReference>
<dbReference type="InterPro" id="IPR036679">
    <property type="entry name" value="FlgN-like_sf"/>
</dbReference>
<sequence>MNNDKIKTLCKHLEQEISWVESLNDLLAEEKGLLETRQYAQMEECASKKHDLSTKLEDSSKQRMEIINPTNQALDAANALNAFLSECPEPEINLIKTLNNKLAHALTRCRELNTVNGQVIANNLYVRQELVNALSGNKPDAVSVYNAHGNLSSSNDANRHHEEA</sequence>
<evidence type="ECO:0000256" key="3">
    <source>
        <dbReference type="ARBA" id="ARBA00022795"/>
    </source>
</evidence>
<evidence type="ECO:0000313" key="4">
    <source>
        <dbReference type="EMBL" id="MFJ1267040.1"/>
    </source>
</evidence>
<reference evidence="4 5" key="1">
    <citation type="submission" date="2024-08" db="EMBL/GenBank/DDBJ databases">
        <title>Draft Genome Sequence of Legionella lytica strain DSB2004, Isolated From a Fire Sprinkler System.</title>
        <authorList>
            <person name="Everhart A.D."/>
            <person name="Kidane D.T."/>
            <person name="Farone A.L."/>
            <person name="Farone M.B."/>
        </authorList>
    </citation>
    <scope>NUCLEOTIDE SEQUENCE [LARGE SCALE GENOMIC DNA]</scope>
    <source>
        <strain evidence="4 5">DSB2004</strain>
    </source>
</reference>
<proteinExistence type="inferred from homology"/>
<comment type="function">
    <text evidence="1">Required for the efficient initiation of filament assembly.</text>
</comment>
<keyword evidence="4" id="KW-0969">Cilium</keyword>
<protein>
    <submittedName>
        <fullName evidence="4">Flagella synthesis protein FlgN</fullName>
    </submittedName>
</protein>
<gene>
    <name evidence="4" type="ORF">ACD661_00555</name>
</gene>
<dbReference type="Pfam" id="PF05130">
    <property type="entry name" value="FlgN"/>
    <property type="match status" value="1"/>
</dbReference>
<dbReference type="Proteomes" id="UP001615550">
    <property type="component" value="Unassembled WGS sequence"/>
</dbReference>
<keyword evidence="3" id="KW-1005">Bacterial flagellum biogenesis</keyword>
<keyword evidence="5" id="KW-1185">Reference proteome</keyword>
<dbReference type="RefSeq" id="WP_400185538.1">
    <property type="nucleotide sequence ID" value="NZ_JBGORX010000001.1"/>
</dbReference>
<keyword evidence="4" id="KW-0966">Cell projection</keyword>
<evidence type="ECO:0000256" key="1">
    <source>
        <dbReference type="ARBA" id="ARBA00002397"/>
    </source>
</evidence>
<dbReference type="EMBL" id="JBGORX010000001">
    <property type="protein sequence ID" value="MFJ1267040.1"/>
    <property type="molecule type" value="Genomic_DNA"/>
</dbReference>
<evidence type="ECO:0000256" key="2">
    <source>
        <dbReference type="ARBA" id="ARBA00007703"/>
    </source>
</evidence>
<name>A0ABW8D6A6_9GAMM</name>
<accession>A0ABW8D6A6</accession>
<evidence type="ECO:0000313" key="5">
    <source>
        <dbReference type="Proteomes" id="UP001615550"/>
    </source>
</evidence>
<dbReference type="InterPro" id="IPR007809">
    <property type="entry name" value="FlgN-like"/>
</dbReference>
<comment type="similarity">
    <text evidence="2">Belongs to the FlgN family.</text>
</comment>
<dbReference type="Gene3D" id="1.20.58.300">
    <property type="entry name" value="FlgN-like"/>
    <property type="match status" value="1"/>
</dbReference>